<dbReference type="InterPro" id="IPR007138">
    <property type="entry name" value="ABM_dom"/>
</dbReference>
<proteinExistence type="predicted"/>
<dbReference type="Pfam" id="PF03992">
    <property type="entry name" value="ABM"/>
    <property type="match status" value="1"/>
</dbReference>
<dbReference type="AlphaFoldDB" id="A0A8G2C430"/>
<name>A0A8G2C430_DESNO</name>
<gene>
    <name evidence="2" type="ORF">SAMN05421830_106193</name>
</gene>
<keyword evidence="2" id="KW-0560">Oxidoreductase</keyword>
<protein>
    <submittedName>
        <fullName evidence="2">Quinol monooxygenase YgiN</fullName>
    </submittedName>
</protein>
<dbReference type="InterPro" id="IPR011008">
    <property type="entry name" value="Dimeric_a/b-barrel"/>
</dbReference>
<organism evidence="2 3">
    <name type="scientific">Desulfomicrobium norvegicum (strain DSM 1741 / NCIMB 8310)</name>
    <name type="common">Desulfovibrio baculatus (strain Norway 4)</name>
    <name type="synonym">Desulfovibrio desulfuricans (strain Norway 4)</name>
    <dbReference type="NCBI Taxonomy" id="52561"/>
    <lineage>
        <taxon>Bacteria</taxon>
        <taxon>Pseudomonadati</taxon>
        <taxon>Thermodesulfobacteriota</taxon>
        <taxon>Desulfovibrionia</taxon>
        <taxon>Desulfovibrionales</taxon>
        <taxon>Desulfomicrobiaceae</taxon>
        <taxon>Desulfomicrobium</taxon>
    </lineage>
</organism>
<accession>A0A8G2C430</accession>
<feature type="domain" description="ABM" evidence="1">
    <location>
        <begin position="2"/>
        <end position="90"/>
    </location>
</feature>
<dbReference type="OrthoDB" id="287932at2"/>
<dbReference type="Gene3D" id="3.30.70.100">
    <property type="match status" value="1"/>
</dbReference>
<dbReference type="Proteomes" id="UP000199581">
    <property type="component" value="Unassembled WGS sequence"/>
</dbReference>
<reference evidence="2 3" key="1">
    <citation type="submission" date="2016-10" db="EMBL/GenBank/DDBJ databases">
        <authorList>
            <person name="Varghese N."/>
            <person name="Submissions S."/>
        </authorList>
    </citation>
    <scope>NUCLEOTIDE SEQUENCE [LARGE SCALE GENOMIC DNA]</scope>
    <source>
        <strain evidence="2 3">DSM 1741</strain>
    </source>
</reference>
<keyword evidence="2" id="KW-0503">Monooxygenase</keyword>
<dbReference type="SUPFAM" id="SSF54909">
    <property type="entry name" value="Dimeric alpha+beta barrel"/>
    <property type="match status" value="1"/>
</dbReference>
<keyword evidence="3" id="KW-1185">Reference proteome</keyword>
<evidence type="ECO:0000259" key="1">
    <source>
        <dbReference type="PROSITE" id="PS51725"/>
    </source>
</evidence>
<comment type="caution">
    <text evidence="2">The sequence shown here is derived from an EMBL/GenBank/DDBJ whole genome shotgun (WGS) entry which is preliminary data.</text>
</comment>
<evidence type="ECO:0000313" key="3">
    <source>
        <dbReference type="Proteomes" id="UP000199581"/>
    </source>
</evidence>
<evidence type="ECO:0000313" key="2">
    <source>
        <dbReference type="EMBL" id="SFL79710.1"/>
    </source>
</evidence>
<dbReference type="GO" id="GO:0004497">
    <property type="term" value="F:monooxygenase activity"/>
    <property type="evidence" value="ECO:0007669"/>
    <property type="project" value="UniProtKB-KW"/>
</dbReference>
<dbReference type="EMBL" id="FOTO01000006">
    <property type="protein sequence ID" value="SFL79710.1"/>
    <property type="molecule type" value="Genomic_DNA"/>
</dbReference>
<dbReference type="PROSITE" id="PS51725">
    <property type="entry name" value="ABM"/>
    <property type="match status" value="1"/>
</dbReference>
<sequence length="107" mass="11840">MNVAIFKIYPAPGQAPAVLDVLESMKTVLASAGDCLECTVALETGEEGGIIYTERWQSRESLMAHLRSHIFLRILEAMEYSRSAPKVMFFEVTDIGGMDLIEMARAV</sequence>
<dbReference type="RefSeq" id="WP_092192278.1">
    <property type="nucleotide sequence ID" value="NZ_FOTO01000006.1"/>
</dbReference>